<evidence type="ECO:0000313" key="2">
    <source>
        <dbReference type="EMBL" id="MFC3861943.1"/>
    </source>
</evidence>
<dbReference type="EMBL" id="JBHRZF010000167">
    <property type="protein sequence ID" value="MFC3861943.1"/>
    <property type="molecule type" value="Genomic_DNA"/>
</dbReference>
<name>A0ABV8A898_9DEIO</name>
<reference evidence="3" key="1">
    <citation type="journal article" date="2019" name="Int. J. Syst. Evol. Microbiol.">
        <title>The Global Catalogue of Microorganisms (GCM) 10K type strain sequencing project: providing services to taxonomists for standard genome sequencing and annotation.</title>
        <authorList>
            <consortium name="The Broad Institute Genomics Platform"/>
            <consortium name="The Broad Institute Genome Sequencing Center for Infectious Disease"/>
            <person name="Wu L."/>
            <person name="Ma J."/>
        </authorList>
    </citation>
    <scope>NUCLEOTIDE SEQUENCE [LARGE SCALE GENOMIC DNA]</scope>
    <source>
        <strain evidence="3">CCTCC AB 2013263</strain>
    </source>
</reference>
<organism evidence="2 3">
    <name type="scientific">Deinococcus antarcticus</name>
    <dbReference type="NCBI Taxonomy" id="1298767"/>
    <lineage>
        <taxon>Bacteria</taxon>
        <taxon>Thermotogati</taxon>
        <taxon>Deinococcota</taxon>
        <taxon>Deinococci</taxon>
        <taxon>Deinococcales</taxon>
        <taxon>Deinococcaceae</taxon>
        <taxon>Deinococcus</taxon>
    </lineage>
</organism>
<feature type="region of interest" description="Disordered" evidence="1">
    <location>
        <begin position="86"/>
        <end position="118"/>
    </location>
</feature>
<keyword evidence="3" id="KW-1185">Reference proteome</keyword>
<protein>
    <submittedName>
        <fullName evidence="2">Uncharacterized protein</fullName>
    </submittedName>
</protein>
<evidence type="ECO:0000256" key="1">
    <source>
        <dbReference type="SAM" id="MobiDB-lite"/>
    </source>
</evidence>
<feature type="region of interest" description="Disordered" evidence="1">
    <location>
        <begin position="1"/>
        <end position="56"/>
    </location>
</feature>
<feature type="compositionally biased region" description="Polar residues" evidence="1">
    <location>
        <begin position="46"/>
        <end position="56"/>
    </location>
</feature>
<evidence type="ECO:0000313" key="3">
    <source>
        <dbReference type="Proteomes" id="UP001595748"/>
    </source>
</evidence>
<proteinExistence type="predicted"/>
<feature type="compositionally biased region" description="Basic and acidic residues" evidence="1">
    <location>
        <begin position="21"/>
        <end position="36"/>
    </location>
</feature>
<gene>
    <name evidence="2" type="ORF">ACFOPQ_14335</name>
</gene>
<dbReference type="RefSeq" id="WP_380079334.1">
    <property type="nucleotide sequence ID" value="NZ_JBHRZF010000167.1"/>
</dbReference>
<comment type="caution">
    <text evidence="2">The sequence shown here is derived from an EMBL/GenBank/DDBJ whole genome shotgun (WGS) entry which is preliminary data.</text>
</comment>
<sequence length="118" mass="12484">MQNRYDGVLRNGQLTLMSDLPDSKSEKKDRADKQDTKPAPVGLPASNATSAAQYSSAARSVGLTLTKLLQQFKLTVTVQTTGQVNPVQENAPLNPGVASTASEKPGNGNFKALDLKGK</sequence>
<dbReference type="Proteomes" id="UP001595748">
    <property type="component" value="Unassembled WGS sequence"/>
</dbReference>
<accession>A0ABV8A898</accession>